<gene>
    <name evidence="6" type="ORF">Pmar_PMAR004299</name>
</gene>
<dbReference type="PANTHER" id="PTHR24055">
    <property type="entry name" value="MITOGEN-ACTIVATED PROTEIN KINASE"/>
    <property type="match status" value="1"/>
</dbReference>
<feature type="domain" description="Protein kinase" evidence="5">
    <location>
        <begin position="128"/>
        <end position="500"/>
    </location>
</feature>
<evidence type="ECO:0000313" key="7">
    <source>
        <dbReference type="Proteomes" id="UP000007800"/>
    </source>
</evidence>
<dbReference type="RefSeq" id="XP_002788839.1">
    <property type="nucleotide sequence ID" value="XM_002788793.1"/>
</dbReference>
<dbReference type="Pfam" id="PF00069">
    <property type="entry name" value="Pkinase"/>
    <property type="match status" value="1"/>
</dbReference>
<dbReference type="PROSITE" id="PS00107">
    <property type="entry name" value="PROTEIN_KINASE_ATP"/>
    <property type="match status" value="1"/>
</dbReference>
<sequence length="607" mass="67437">MSYIGSRVREVDGRKVVEMSSPSDSCAPTTCGGLEPSPYASPSEDTIDHTTDAVAVIDEAHFTSRTPLIPPITANKKLSSSLVRLPISKRSSQKCTHKKRRAASSQRGIDYVTFATASGRSIPVVSRYTNVKVIGTGSYGTVLSAKDAVAEVTGIGPMEVAVKHTVLVEDKLNVEDWPDIVRIIREVELLRDFHHENILPISDIFPQPSGYAMTSIGIVTPMYKGGTLATYQPRSLAQVMAFTRQILCALSFMHNNNVLHRDIKRDNIFVTEDGRSVVLGDFGLARASPYPLARLSTPYRSVPGDRMGMRSSTSGSTAEVMTTRIVTAPYRAPELLLNHDHYDGRIDVFATGCVVAELIFAPGSSRSHLFKHDDTNNKDLEYQYTRDCLAQQLVMDCLLNGDDDTDEALESRIDAMSDWLDHGPRARYLKQFQGLTVSEDLRRAALMGSCTVQKVREKFAIIQAENPGPLVMHVLRSLLTFDPRQRPQSQEMLLEFDEVFDMGFEGYCGEGEYSGPSEDDLEFEIETGLPTESSRYVCAKEILWNLMLDSRKTLNSSGKIEARRVTDIFEHDRFTAGSGIGRIHQLADELSRKYLSRRVVPTSAHPD</sequence>
<evidence type="ECO:0000256" key="4">
    <source>
        <dbReference type="SAM" id="MobiDB-lite"/>
    </source>
</evidence>
<dbReference type="Gene3D" id="3.30.200.20">
    <property type="entry name" value="Phosphorylase Kinase, domain 1"/>
    <property type="match status" value="1"/>
</dbReference>
<dbReference type="OrthoDB" id="413582at2759"/>
<dbReference type="InterPro" id="IPR008271">
    <property type="entry name" value="Ser/Thr_kinase_AS"/>
</dbReference>
<keyword evidence="2 3" id="KW-0067">ATP-binding</keyword>
<dbReference type="SUPFAM" id="SSF56112">
    <property type="entry name" value="Protein kinase-like (PK-like)"/>
    <property type="match status" value="1"/>
</dbReference>
<evidence type="ECO:0000256" key="1">
    <source>
        <dbReference type="ARBA" id="ARBA00022741"/>
    </source>
</evidence>
<dbReference type="GO" id="GO:0005524">
    <property type="term" value="F:ATP binding"/>
    <property type="evidence" value="ECO:0007669"/>
    <property type="project" value="UniProtKB-UniRule"/>
</dbReference>
<dbReference type="InParanoid" id="C5K4E2"/>
<dbReference type="InterPro" id="IPR050117">
    <property type="entry name" value="MAPK"/>
</dbReference>
<dbReference type="Gene3D" id="1.10.510.10">
    <property type="entry name" value="Transferase(Phosphotransferase) domain 1"/>
    <property type="match status" value="1"/>
</dbReference>
<dbReference type="EMBL" id="GG670491">
    <property type="protein sequence ID" value="EER20635.1"/>
    <property type="molecule type" value="Genomic_DNA"/>
</dbReference>
<dbReference type="InterPro" id="IPR000719">
    <property type="entry name" value="Prot_kinase_dom"/>
</dbReference>
<dbReference type="GeneID" id="9051030"/>
<dbReference type="Proteomes" id="UP000007800">
    <property type="component" value="Unassembled WGS sequence"/>
</dbReference>
<evidence type="ECO:0000256" key="2">
    <source>
        <dbReference type="ARBA" id="ARBA00022840"/>
    </source>
</evidence>
<keyword evidence="1 3" id="KW-0547">Nucleotide-binding</keyword>
<evidence type="ECO:0000313" key="6">
    <source>
        <dbReference type="EMBL" id="EER20635.1"/>
    </source>
</evidence>
<dbReference type="PROSITE" id="PS00108">
    <property type="entry name" value="PROTEIN_KINASE_ST"/>
    <property type="match status" value="1"/>
</dbReference>
<dbReference type="PROSITE" id="PS50011">
    <property type="entry name" value="PROTEIN_KINASE_DOM"/>
    <property type="match status" value="1"/>
</dbReference>
<feature type="binding site" evidence="3">
    <location>
        <position position="163"/>
    </location>
    <ligand>
        <name>ATP</name>
        <dbReference type="ChEBI" id="CHEBI:30616"/>
    </ligand>
</feature>
<evidence type="ECO:0000259" key="5">
    <source>
        <dbReference type="PROSITE" id="PS50011"/>
    </source>
</evidence>
<evidence type="ECO:0000256" key="3">
    <source>
        <dbReference type="PROSITE-ProRule" id="PRU10141"/>
    </source>
</evidence>
<reference evidence="6 7" key="1">
    <citation type="submission" date="2008-07" db="EMBL/GenBank/DDBJ databases">
        <authorList>
            <person name="El-Sayed N."/>
            <person name="Caler E."/>
            <person name="Inman J."/>
            <person name="Amedeo P."/>
            <person name="Hass B."/>
            <person name="Wortman J."/>
        </authorList>
    </citation>
    <scope>NUCLEOTIDE SEQUENCE [LARGE SCALE GENOMIC DNA]</scope>
    <source>
        <strain evidence="7">ATCC 50983 / TXsc</strain>
    </source>
</reference>
<dbReference type="AlphaFoldDB" id="C5K4E2"/>
<dbReference type="OMA" id="QSHEMLQ"/>
<keyword evidence="7" id="KW-1185">Reference proteome</keyword>
<organism evidence="7">
    <name type="scientific">Perkinsus marinus (strain ATCC 50983 / TXsc)</name>
    <dbReference type="NCBI Taxonomy" id="423536"/>
    <lineage>
        <taxon>Eukaryota</taxon>
        <taxon>Sar</taxon>
        <taxon>Alveolata</taxon>
        <taxon>Perkinsozoa</taxon>
        <taxon>Perkinsea</taxon>
        <taxon>Perkinsida</taxon>
        <taxon>Perkinsidae</taxon>
        <taxon>Perkinsus</taxon>
    </lineage>
</organism>
<name>C5K4E2_PERM5</name>
<feature type="region of interest" description="Disordered" evidence="4">
    <location>
        <begin position="19"/>
        <end position="43"/>
    </location>
</feature>
<dbReference type="SMART" id="SM00220">
    <property type="entry name" value="S_TKc"/>
    <property type="match status" value="1"/>
</dbReference>
<protein>
    <recommendedName>
        <fullName evidence="5">Protein kinase domain-containing protein</fullName>
    </recommendedName>
</protein>
<dbReference type="InterPro" id="IPR011009">
    <property type="entry name" value="Kinase-like_dom_sf"/>
</dbReference>
<proteinExistence type="predicted"/>
<accession>C5K4E2</accession>
<dbReference type="GO" id="GO:0004672">
    <property type="term" value="F:protein kinase activity"/>
    <property type="evidence" value="ECO:0007669"/>
    <property type="project" value="InterPro"/>
</dbReference>
<dbReference type="InterPro" id="IPR017441">
    <property type="entry name" value="Protein_kinase_ATP_BS"/>
</dbReference>